<accession>A0A8K0JE78</accession>
<reference evidence="6" key="1">
    <citation type="submission" date="2020-04" db="EMBL/GenBank/DDBJ databases">
        <title>Analysis of mating type loci in Filobasidium floriforme.</title>
        <authorList>
            <person name="Nowrousian M."/>
        </authorList>
    </citation>
    <scope>NUCLEOTIDE SEQUENCE</scope>
    <source>
        <strain evidence="6">CBS 6242</strain>
    </source>
</reference>
<keyword evidence="7" id="KW-1185">Reference proteome</keyword>
<dbReference type="SMART" id="SM00487">
    <property type="entry name" value="DEXDc"/>
    <property type="match status" value="1"/>
</dbReference>
<dbReference type="InterPro" id="IPR049730">
    <property type="entry name" value="SNF2/RAD54-like_C"/>
</dbReference>
<sequence length="1267" mass="138738">MRIDELITPTPPSAPSTISGSGSGSELIAHTHTEGVDSEAASLLLHFTRGEGNEVAREASCSSSSSFSKGLGSDGGREGSPLRPAPFPIEGIVSYDRLQLPSSSTRPATVEGNRDGASATAVKTWAGPARNRSRSGGTYSPTPTTITTNLNVIRGRSVSYKDKDKFPSDTSTSPNPRNLVGRNNDNSSSGGIPSSPHIAHAPIATPLPSPLPLLDNPHTAARLGLSAPTLQSHLQPPQDSPIVESHTSTSTSGPRHRTRLEAEGSVPVRPSDAGLSDRAGSDSSSGRKGRGSSSAAAGPSQTRIQNPTQTSTSTSIPIPTPITTPGSSSRAPGTQSQSRSRVQVQVPVQTQGTSPDHLALTRTAPGPNPNPDLGDRASASGNLIRAEMIEPEPARPTFTTISTSIPASTPASTTISTSTSTLTPTSTDAEQRRLEYLVWKFGRDMQDTDKETAASRRPILISIFRRLVIQSSLEMIEPLVYSKLELPNRCYVQCGQCRTDESGYSFEMLVHHPFRDEMDDWSQCLAHILSDRHCARVEQHRLETGIQGVHGDPIRMEGVRVEAVRPDAPQPAEPTLKRPREGEEQEDGKRKKRIVKPPDALGFVVTSEQDENADGDADEDVDEGLLRLGFHTSEAAREYIKTRFDMTQADLEQDDLVRGYAAMVVAEQSTKGSFDKIPDLGAIPWDGDAMRIADALTVLGLDSEDMPISGMKWPLTSQQLTAAASIWKLADEPYKETRGFLLCDSVGMGKTCTALTIFMKDIGETGSVRPTLILCPSGIQADVWKAEIEKHVPQLAEKSTCITKGGDWGTLRTDWTKFPIVILSYELLQSFGSTTATLSQSGKDLVTHNEDGSQPVNINLSEFIAYRIIADEFQHMRNPRTRLAKVATSYADEEHIKHVLLLSGTPNPTSMLDLWTPLRLINSLKSDKAFGPWAKQRRKSPKSQSEVMHRLLKHPFYMSRHFDFYEWLRSRGLGQSKTHIVLCSPGQDESAIAFYLLKCLSEFENRREEKSLPTQKIPEDSPTMKILTGMRELSFSFQAFKAWFDANQSLVKLHGDKIGKHLRNALDEVALSAKITSVSQEIFSALGANADSKILVVGQDDAFNGPLQDHLEELGIRSWEATSTTQPDTSMIIYDSNSKDRHTKSELLTRFATDKRIRVMMGPITPLSEGKNLQMCDHLFILDTPRSKAALMQITGRLMRRGQERPVVIKRFTTTGGPDEIYNRMLDESIPMGDLPAVKVDSAHLRKWLSDKLGRRGARGKPKSRPR</sequence>
<dbReference type="GO" id="GO:0006281">
    <property type="term" value="P:DNA repair"/>
    <property type="evidence" value="ECO:0007669"/>
    <property type="project" value="TreeGrafter"/>
</dbReference>
<comment type="caution">
    <text evidence="6">The sequence shown here is derived from an EMBL/GenBank/DDBJ whole genome shotgun (WGS) entry which is preliminary data.</text>
</comment>
<dbReference type="AlphaFoldDB" id="A0A8K0JE78"/>
<dbReference type="Proteomes" id="UP000812966">
    <property type="component" value="Unassembled WGS sequence"/>
</dbReference>
<dbReference type="GO" id="GO:0008094">
    <property type="term" value="F:ATP-dependent activity, acting on DNA"/>
    <property type="evidence" value="ECO:0007669"/>
    <property type="project" value="TreeGrafter"/>
</dbReference>
<feature type="compositionally biased region" description="Polar residues" evidence="4">
    <location>
        <begin position="168"/>
        <end position="186"/>
    </location>
</feature>
<dbReference type="InterPro" id="IPR027417">
    <property type="entry name" value="P-loop_NTPase"/>
</dbReference>
<gene>
    <name evidence="6" type="ORF">FFLO_07048</name>
</gene>
<feature type="domain" description="Helicase ATP-binding" evidence="5">
    <location>
        <begin position="731"/>
        <end position="924"/>
    </location>
</feature>
<keyword evidence="3" id="KW-0067">ATP-binding</keyword>
<feature type="region of interest" description="Disordered" evidence="4">
    <location>
        <begin position="401"/>
        <end position="428"/>
    </location>
</feature>
<keyword evidence="2" id="KW-0378">Hydrolase</keyword>
<evidence type="ECO:0000313" key="6">
    <source>
        <dbReference type="EMBL" id="KAG7527324.1"/>
    </source>
</evidence>
<dbReference type="InterPro" id="IPR000330">
    <property type="entry name" value="SNF2_N"/>
</dbReference>
<feature type="region of interest" description="Disordered" evidence="4">
    <location>
        <begin position="1"/>
        <end position="34"/>
    </location>
</feature>
<evidence type="ECO:0000256" key="1">
    <source>
        <dbReference type="ARBA" id="ARBA00022741"/>
    </source>
</evidence>
<dbReference type="PANTHER" id="PTHR45626">
    <property type="entry name" value="TRANSCRIPTION TERMINATION FACTOR 2-RELATED"/>
    <property type="match status" value="1"/>
</dbReference>
<dbReference type="GO" id="GO:0005634">
    <property type="term" value="C:nucleus"/>
    <property type="evidence" value="ECO:0007669"/>
    <property type="project" value="TreeGrafter"/>
</dbReference>
<dbReference type="InterPro" id="IPR014001">
    <property type="entry name" value="Helicase_ATP-bd"/>
</dbReference>
<evidence type="ECO:0000256" key="3">
    <source>
        <dbReference type="ARBA" id="ARBA00022840"/>
    </source>
</evidence>
<dbReference type="GO" id="GO:0016787">
    <property type="term" value="F:hydrolase activity"/>
    <property type="evidence" value="ECO:0007669"/>
    <property type="project" value="UniProtKB-KW"/>
</dbReference>
<evidence type="ECO:0000313" key="7">
    <source>
        <dbReference type="Proteomes" id="UP000812966"/>
    </source>
</evidence>
<dbReference type="SUPFAM" id="SSF52540">
    <property type="entry name" value="P-loop containing nucleoside triphosphate hydrolases"/>
    <property type="match status" value="2"/>
</dbReference>
<dbReference type="EMBL" id="JABELV010000328">
    <property type="protein sequence ID" value="KAG7527324.1"/>
    <property type="molecule type" value="Genomic_DNA"/>
</dbReference>
<feature type="region of interest" description="Disordered" evidence="4">
    <location>
        <begin position="230"/>
        <end position="378"/>
    </location>
</feature>
<name>A0A8K0JE78_9TREE</name>
<dbReference type="PROSITE" id="PS51192">
    <property type="entry name" value="HELICASE_ATP_BIND_1"/>
    <property type="match status" value="1"/>
</dbReference>
<feature type="region of interest" description="Disordered" evidence="4">
    <location>
        <begin position="564"/>
        <end position="593"/>
    </location>
</feature>
<dbReference type="GO" id="GO:0005524">
    <property type="term" value="F:ATP binding"/>
    <property type="evidence" value="ECO:0007669"/>
    <property type="project" value="UniProtKB-KW"/>
</dbReference>
<dbReference type="InterPro" id="IPR038718">
    <property type="entry name" value="SNF2-like_sf"/>
</dbReference>
<feature type="compositionally biased region" description="Low complexity" evidence="4">
    <location>
        <begin position="135"/>
        <end position="148"/>
    </location>
</feature>
<dbReference type="Pfam" id="PF00176">
    <property type="entry name" value="SNF2-rel_dom"/>
    <property type="match status" value="1"/>
</dbReference>
<dbReference type="Gene3D" id="3.40.50.300">
    <property type="entry name" value="P-loop containing nucleotide triphosphate hydrolases"/>
    <property type="match status" value="1"/>
</dbReference>
<feature type="compositionally biased region" description="Low complexity" evidence="4">
    <location>
        <begin position="401"/>
        <end position="427"/>
    </location>
</feature>
<dbReference type="InterPro" id="IPR050628">
    <property type="entry name" value="SNF2_RAD54_helicase_TF"/>
</dbReference>
<organism evidence="6 7">
    <name type="scientific">Filobasidium floriforme</name>
    <dbReference type="NCBI Taxonomy" id="5210"/>
    <lineage>
        <taxon>Eukaryota</taxon>
        <taxon>Fungi</taxon>
        <taxon>Dikarya</taxon>
        <taxon>Basidiomycota</taxon>
        <taxon>Agaricomycotina</taxon>
        <taxon>Tremellomycetes</taxon>
        <taxon>Filobasidiales</taxon>
        <taxon>Filobasidiaceae</taxon>
        <taxon>Filobasidium</taxon>
    </lineage>
</organism>
<feature type="compositionally biased region" description="Low complexity" evidence="4">
    <location>
        <begin position="271"/>
        <end position="300"/>
    </location>
</feature>
<feature type="compositionally biased region" description="Low complexity" evidence="4">
    <location>
        <begin position="187"/>
        <end position="198"/>
    </location>
</feature>
<evidence type="ECO:0000256" key="2">
    <source>
        <dbReference type="ARBA" id="ARBA00022801"/>
    </source>
</evidence>
<evidence type="ECO:0000256" key="4">
    <source>
        <dbReference type="SAM" id="MobiDB-lite"/>
    </source>
</evidence>
<feature type="compositionally biased region" description="Low complexity" evidence="4">
    <location>
        <begin position="307"/>
        <end position="355"/>
    </location>
</feature>
<feature type="region of interest" description="Disordered" evidence="4">
    <location>
        <begin position="56"/>
        <end position="204"/>
    </location>
</feature>
<evidence type="ECO:0000259" key="5">
    <source>
        <dbReference type="PROSITE" id="PS51192"/>
    </source>
</evidence>
<dbReference type="CDD" id="cd18793">
    <property type="entry name" value="SF2_C_SNF"/>
    <property type="match status" value="1"/>
</dbReference>
<dbReference type="Gene3D" id="3.40.50.10810">
    <property type="entry name" value="Tandem AAA-ATPase domain"/>
    <property type="match status" value="1"/>
</dbReference>
<feature type="compositionally biased region" description="Low complexity" evidence="4">
    <location>
        <begin position="60"/>
        <end position="71"/>
    </location>
</feature>
<keyword evidence="1" id="KW-0547">Nucleotide-binding</keyword>
<proteinExistence type="predicted"/>
<protein>
    <recommendedName>
        <fullName evidence="5">Helicase ATP-binding domain-containing protein</fullName>
    </recommendedName>
</protein>